<evidence type="ECO:0000256" key="1">
    <source>
        <dbReference type="SAM" id="Coils"/>
    </source>
</evidence>
<keyword evidence="1" id="KW-0175">Coiled coil</keyword>
<dbReference type="STRING" id="421072.SAMN04488097_3994"/>
<name>A0A085B5T7_9FLAO</name>
<comment type="caution">
    <text evidence="2">The sequence shown here is derived from an EMBL/GenBank/DDBJ whole genome shotgun (WGS) entry which is preliminary data.</text>
</comment>
<dbReference type="AlphaFoldDB" id="A0A085B5T7"/>
<feature type="coiled-coil region" evidence="1">
    <location>
        <begin position="300"/>
        <end position="341"/>
    </location>
</feature>
<sequence length="507" mass="59458">MFIEQTKGWSDFFATMPYFGVTKPKEKVIEFLLNLDESENSTKRDTYIRSKGEIIDSWNKSIRSFSFLEKQNNATITFVPKNITTDKNEIEKISSIFQISEDKIVSYYEYLNNKSEKISELENKPFAIIENSKDEILSQYENNVVKYNELKNYVVMFESKLNIEKLQQQNINNQLIVIEKEIKDHNNLIKVFNNNLFKNNNEAKCPTCSQTVTPDILSRPDFEIPQFSLEENKSFLVSQKKIIQTTVKSLSETIEEKTTLLQYFKNNLRNKESIIKSLSRDLIADDRALSESEVVKKLQLQQEVKNLEQFKIQIDELKINLVELANKYHNILKAIEGLEQSDDENILNSFESNFKYLLYKFEYDSNRDYQISINRKDPFKYFPVYKRGKNDTQPQSIRINSSASDFVRNIWAYTLALRDNGVNHPGLIMFDEPGQHKAKQSSLKELFKKCSEIKDKQTIIFSSTEKKLDEKEKFDLNELIKDLNENSFKLINLGNDKVIKQLSLKNY</sequence>
<proteinExistence type="predicted"/>
<dbReference type="RefSeq" id="WP_034980001.1">
    <property type="nucleotide sequence ID" value="NZ_FOFI01000008.1"/>
</dbReference>
<dbReference type="Proteomes" id="UP000028623">
    <property type="component" value="Unassembled WGS sequence"/>
</dbReference>
<dbReference type="EMBL" id="JPLY01000012">
    <property type="protein sequence ID" value="KFC17832.1"/>
    <property type="molecule type" value="Genomic_DNA"/>
</dbReference>
<reference evidence="2 3" key="1">
    <citation type="submission" date="2014-07" db="EMBL/GenBank/DDBJ databases">
        <title>Epilithonimonas lactis LMG 22401 Genome.</title>
        <authorList>
            <person name="Pipes S.E."/>
            <person name="Stropko S.J."/>
        </authorList>
    </citation>
    <scope>NUCLEOTIDE SEQUENCE [LARGE SCALE GENOMIC DNA]</scope>
    <source>
        <strain evidence="2 3">LMG 24401</strain>
    </source>
</reference>
<dbReference type="OrthoDB" id="853948at2"/>
<protein>
    <submittedName>
        <fullName evidence="2">Uncharacterized protein</fullName>
    </submittedName>
</protein>
<keyword evidence="3" id="KW-1185">Reference proteome</keyword>
<evidence type="ECO:0000313" key="3">
    <source>
        <dbReference type="Proteomes" id="UP000028623"/>
    </source>
</evidence>
<organism evidence="2 3">
    <name type="scientific">Epilithonimonas lactis</name>
    <dbReference type="NCBI Taxonomy" id="421072"/>
    <lineage>
        <taxon>Bacteria</taxon>
        <taxon>Pseudomonadati</taxon>
        <taxon>Bacteroidota</taxon>
        <taxon>Flavobacteriia</taxon>
        <taxon>Flavobacteriales</taxon>
        <taxon>Weeksellaceae</taxon>
        <taxon>Chryseobacterium group</taxon>
        <taxon>Epilithonimonas</taxon>
    </lineage>
</organism>
<accession>A0A085B5T7</accession>
<gene>
    <name evidence="2" type="ORF">IO89_20205</name>
</gene>
<dbReference type="eggNOG" id="COG1196">
    <property type="taxonomic scope" value="Bacteria"/>
</dbReference>
<evidence type="ECO:0000313" key="2">
    <source>
        <dbReference type="EMBL" id="KFC17832.1"/>
    </source>
</evidence>